<dbReference type="PATRIC" id="fig|43658.5.peg.2351"/>
<feature type="domain" description="DUF1543" evidence="1">
    <location>
        <begin position="90"/>
        <end position="137"/>
    </location>
</feature>
<evidence type="ECO:0000259" key="1">
    <source>
        <dbReference type="Pfam" id="PF07566"/>
    </source>
</evidence>
<organism evidence="2 3">
    <name type="scientific">Pseudoalteromonas rubra</name>
    <dbReference type="NCBI Taxonomy" id="43658"/>
    <lineage>
        <taxon>Bacteria</taxon>
        <taxon>Pseudomonadati</taxon>
        <taxon>Pseudomonadota</taxon>
        <taxon>Gammaproteobacteria</taxon>
        <taxon>Alteromonadales</taxon>
        <taxon>Pseudoalteromonadaceae</taxon>
        <taxon>Pseudoalteromonas</taxon>
    </lineage>
</organism>
<keyword evidence="3" id="KW-1185">Reference proteome</keyword>
<sequence>MQLFMVYLGGRLSGCHIEMHDIRFVVGERIEDTFSALKQQWVGDKDKVHMDSYVALEHIDGFQVELVSEPPAQQPNLYFVNLGGYRHDSLAEQHAFGLFVAPTAQVAKARALDTLLPGVDLPHKDDLYAVDDCMAIDLIDGQHYVRLTPSGQSQSLAPQWFGYHKL</sequence>
<dbReference type="RefSeq" id="WP_046005048.1">
    <property type="nucleotide sequence ID" value="NZ_JXYA01000022.1"/>
</dbReference>
<name>A0A0F4QP01_9GAMM</name>
<comment type="caution">
    <text evidence="2">The sequence shown here is derived from an EMBL/GenBank/DDBJ whole genome shotgun (WGS) entry which is preliminary data.</text>
</comment>
<dbReference type="Pfam" id="PF07566">
    <property type="entry name" value="DUF1543"/>
    <property type="match status" value="2"/>
</dbReference>
<dbReference type="InterPro" id="IPR011440">
    <property type="entry name" value="DUF1543"/>
</dbReference>
<dbReference type="AlphaFoldDB" id="A0A0F4QP01"/>
<accession>A0A0F4QP01</accession>
<feature type="domain" description="DUF1543" evidence="1">
    <location>
        <begin position="15"/>
        <end position="66"/>
    </location>
</feature>
<protein>
    <recommendedName>
        <fullName evidence="1">DUF1543 domain-containing protein</fullName>
    </recommendedName>
</protein>
<dbReference type="Proteomes" id="UP000033452">
    <property type="component" value="Unassembled WGS sequence"/>
</dbReference>
<proteinExistence type="predicted"/>
<evidence type="ECO:0000313" key="3">
    <source>
        <dbReference type="Proteomes" id="UP000033452"/>
    </source>
</evidence>
<reference evidence="2 3" key="1">
    <citation type="journal article" date="2015" name="BMC Genomics">
        <title>Genome mining reveals unlocked bioactive potential of marine Gram-negative bacteria.</title>
        <authorList>
            <person name="Machado H."/>
            <person name="Sonnenschein E.C."/>
            <person name="Melchiorsen J."/>
            <person name="Gram L."/>
        </authorList>
    </citation>
    <scope>NUCLEOTIDE SEQUENCE [LARGE SCALE GENOMIC DNA]</scope>
    <source>
        <strain evidence="2 3">S2471</strain>
    </source>
</reference>
<dbReference type="EMBL" id="JXYA01000022">
    <property type="protein sequence ID" value="KJZ09044.1"/>
    <property type="molecule type" value="Genomic_DNA"/>
</dbReference>
<dbReference type="OrthoDB" id="850243at2"/>
<dbReference type="Gene3D" id="3.10.20.10">
    <property type="match status" value="2"/>
</dbReference>
<evidence type="ECO:0000313" key="2">
    <source>
        <dbReference type="EMBL" id="KJZ09044.1"/>
    </source>
</evidence>
<gene>
    <name evidence="2" type="ORF">TW77_11115</name>
</gene>